<dbReference type="SMART" id="SM00409">
    <property type="entry name" value="IG"/>
    <property type="match status" value="1"/>
</dbReference>
<dbReference type="InterPro" id="IPR003599">
    <property type="entry name" value="Ig_sub"/>
</dbReference>
<dbReference type="PANTHER" id="PTHR44170:SF6">
    <property type="entry name" value="CONTACTIN"/>
    <property type="match status" value="1"/>
</dbReference>
<keyword evidence="2" id="KW-1015">Disulfide bond</keyword>
<dbReference type="Pfam" id="PF13927">
    <property type="entry name" value="Ig_3"/>
    <property type="match status" value="1"/>
</dbReference>
<dbReference type="SMART" id="SM00408">
    <property type="entry name" value="IGc2"/>
    <property type="match status" value="1"/>
</dbReference>
<dbReference type="GO" id="GO:0016020">
    <property type="term" value="C:membrane"/>
    <property type="evidence" value="ECO:0007669"/>
    <property type="project" value="UniProtKB-SubCell"/>
</dbReference>
<sequence>MQTNLLAPVLVTLTVDSIRSIRNKSLYRPTHCFTMILPTLIHKALFLTIVVTAYSLPVAVSNTEILEKKIVKRSTNRQSSRNVSRSIVEGHTVEIKCEASGSTPPIIHWLFNGEHIEQSPLDHLAENVLPPLSSEAKSRERAPNTIGNTYFTVSTLLIKNASDDDAGIYTCVADLPGTRETKDYNITVVSPSEELTRRSDETILGSTRIYLYTNTVFEYENVTSVLICRGTQGPSKPQPVISWTLNEEPITHHHDNFQIQANGDLHILRTGRDTHMPFIKCIATGDDGTSAQVEPFIYIFAPEAD</sequence>
<evidence type="ECO:0000256" key="2">
    <source>
        <dbReference type="ARBA" id="ARBA00023157"/>
    </source>
</evidence>
<keyword evidence="1" id="KW-0677">Repeat</keyword>
<evidence type="ECO:0000313" key="4">
    <source>
        <dbReference type="EMBL" id="KAF6022279.1"/>
    </source>
</evidence>
<gene>
    <name evidence="4" type="ORF">EB796_019416</name>
</gene>
<dbReference type="SUPFAM" id="SSF48726">
    <property type="entry name" value="Immunoglobulin"/>
    <property type="match status" value="2"/>
</dbReference>
<dbReference type="PROSITE" id="PS50835">
    <property type="entry name" value="IG_LIKE"/>
    <property type="match status" value="1"/>
</dbReference>
<dbReference type="InterPro" id="IPR003598">
    <property type="entry name" value="Ig_sub2"/>
</dbReference>
<dbReference type="InterPro" id="IPR013783">
    <property type="entry name" value="Ig-like_fold"/>
</dbReference>
<dbReference type="AlphaFoldDB" id="A0A7J7J7R0"/>
<dbReference type="EMBL" id="VXIV02002872">
    <property type="protein sequence ID" value="KAF6022279.1"/>
    <property type="molecule type" value="Genomic_DNA"/>
</dbReference>
<keyword evidence="5" id="KW-1185">Reference proteome</keyword>
<proteinExistence type="predicted"/>
<dbReference type="Proteomes" id="UP000593567">
    <property type="component" value="Unassembled WGS sequence"/>
</dbReference>
<dbReference type="PANTHER" id="PTHR44170">
    <property type="entry name" value="PROTEIN SIDEKICK"/>
    <property type="match status" value="1"/>
</dbReference>
<reference evidence="4" key="1">
    <citation type="submission" date="2020-06" db="EMBL/GenBank/DDBJ databases">
        <title>Draft genome of Bugula neritina, a colonial animal packing powerful symbionts and potential medicines.</title>
        <authorList>
            <person name="Rayko M."/>
        </authorList>
    </citation>
    <scope>NUCLEOTIDE SEQUENCE [LARGE SCALE GENOMIC DNA]</scope>
    <source>
        <strain evidence="4">Kwan_BN1</strain>
    </source>
</reference>
<dbReference type="Gene3D" id="2.60.40.10">
    <property type="entry name" value="Immunoglobulins"/>
    <property type="match status" value="2"/>
</dbReference>
<dbReference type="OrthoDB" id="6138780at2759"/>
<dbReference type="InterPro" id="IPR007110">
    <property type="entry name" value="Ig-like_dom"/>
</dbReference>
<protein>
    <submittedName>
        <fullName evidence="4">ImpL2</fullName>
    </submittedName>
</protein>
<accession>A0A7J7J7R0</accession>
<dbReference type="InterPro" id="IPR036179">
    <property type="entry name" value="Ig-like_dom_sf"/>
</dbReference>
<evidence type="ECO:0000313" key="5">
    <source>
        <dbReference type="Proteomes" id="UP000593567"/>
    </source>
</evidence>
<organism evidence="4 5">
    <name type="scientific">Bugula neritina</name>
    <name type="common">Brown bryozoan</name>
    <name type="synonym">Sertularia neritina</name>
    <dbReference type="NCBI Taxonomy" id="10212"/>
    <lineage>
        <taxon>Eukaryota</taxon>
        <taxon>Metazoa</taxon>
        <taxon>Spiralia</taxon>
        <taxon>Lophotrochozoa</taxon>
        <taxon>Bryozoa</taxon>
        <taxon>Gymnolaemata</taxon>
        <taxon>Cheilostomatida</taxon>
        <taxon>Flustrina</taxon>
        <taxon>Buguloidea</taxon>
        <taxon>Bugulidae</taxon>
        <taxon>Bugula</taxon>
    </lineage>
</organism>
<comment type="caution">
    <text evidence="4">The sequence shown here is derived from an EMBL/GenBank/DDBJ whole genome shotgun (WGS) entry which is preliminary data.</text>
</comment>
<feature type="domain" description="Ig-like" evidence="3">
    <location>
        <begin position="57"/>
        <end position="187"/>
    </location>
</feature>
<evidence type="ECO:0000259" key="3">
    <source>
        <dbReference type="PROSITE" id="PS50835"/>
    </source>
</evidence>
<name>A0A7J7J7R0_BUGNE</name>
<dbReference type="GO" id="GO:0098609">
    <property type="term" value="P:cell-cell adhesion"/>
    <property type="evidence" value="ECO:0007669"/>
    <property type="project" value="TreeGrafter"/>
</dbReference>
<evidence type="ECO:0000256" key="1">
    <source>
        <dbReference type="ARBA" id="ARBA00022737"/>
    </source>
</evidence>